<gene>
    <name evidence="7" type="ORF">ACFSFY_08980</name>
</gene>
<accession>A0ABW4SFU3</accession>
<dbReference type="Pfam" id="PF04172">
    <property type="entry name" value="LrgB"/>
    <property type="match status" value="1"/>
</dbReference>
<feature type="transmembrane region" description="Helical" evidence="6">
    <location>
        <begin position="92"/>
        <end position="115"/>
    </location>
</feature>
<dbReference type="EMBL" id="JBHUGI010000024">
    <property type="protein sequence ID" value="MFD1928191.1"/>
    <property type="molecule type" value="Genomic_DNA"/>
</dbReference>
<dbReference type="PANTHER" id="PTHR30249">
    <property type="entry name" value="PUTATIVE SEROTONIN TRANSPORTER"/>
    <property type="match status" value="1"/>
</dbReference>
<name>A0ABW4SFU3_9BACL</name>
<keyword evidence="8" id="KW-1185">Reference proteome</keyword>
<evidence type="ECO:0000256" key="4">
    <source>
        <dbReference type="ARBA" id="ARBA00022989"/>
    </source>
</evidence>
<organism evidence="7 8">
    <name type="scientific">Sporosarcina siberiensis</name>
    <dbReference type="NCBI Taxonomy" id="1365606"/>
    <lineage>
        <taxon>Bacteria</taxon>
        <taxon>Bacillati</taxon>
        <taxon>Bacillota</taxon>
        <taxon>Bacilli</taxon>
        <taxon>Bacillales</taxon>
        <taxon>Caryophanaceae</taxon>
        <taxon>Sporosarcina</taxon>
    </lineage>
</organism>
<evidence type="ECO:0000256" key="2">
    <source>
        <dbReference type="ARBA" id="ARBA00022475"/>
    </source>
</evidence>
<dbReference type="RefSeq" id="WP_381537312.1">
    <property type="nucleotide sequence ID" value="NZ_JBHUGI010000024.1"/>
</dbReference>
<dbReference type="Proteomes" id="UP001597218">
    <property type="component" value="Unassembled WGS sequence"/>
</dbReference>
<feature type="transmembrane region" description="Helical" evidence="6">
    <location>
        <begin position="32"/>
        <end position="54"/>
    </location>
</feature>
<comment type="caution">
    <text evidence="7">The sequence shown here is derived from an EMBL/GenBank/DDBJ whole genome shotgun (WGS) entry which is preliminary data.</text>
</comment>
<evidence type="ECO:0000256" key="6">
    <source>
        <dbReference type="SAM" id="Phobius"/>
    </source>
</evidence>
<keyword evidence="2" id="KW-1003">Cell membrane</keyword>
<proteinExistence type="predicted"/>
<evidence type="ECO:0000256" key="5">
    <source>
        <dbReference type="ARBA" id="ARBA00023136"/>
    </source>
</evidence>
<keyword evidence="5 6" id="KW-0472">Membrane</keyword>
<reference evidence="8" key="1">
    <citation type="journal article" date="2019" name="Int. J. Syst. Evol. Microbiol.">
        <title>The Global Catalogue of Microorganisms (GCM) 10K type strain sequencing project: providing services to taxonomists for standard genome sequencing and annotation.</title>
        <authorList>
            <consortium name="The Broad Institute Genomics Platform"/>
            <consortium name="The Broad Institute Genome Sequencing Center for Infectious Disease"/>
            <person name="Wu L."/>
            <person name="Ma J."/>
        </authorList>
    </citation>
    <scope>NUCLEOTIDE SEQUENCE [LARGE SCALE GENOMIC DNA]</scope>
    <source>
        <strain evidence="8">CGMCC 4.7177</strain>
    </source>
</reference>
<evidence type="ECO:0000256" key="1">
    <source>
        <dbReference type="ARBA" id="ARBA00004651"/>
    </source>
</evidence>
<comment type="subcellular location">
    <subcellularLocation>
        <location evidence="1">Cell membrane</location>
        <topology evidence="1">Multi-pass membrane protein</topology>
    </subcellularLocation>
</comment>
<evidence type="ECO:0000256" key="3">
    <source>
        <dbReference type="ARBA" id="ARBA00022692"/>
    </source>
</evidence>
<feature type="transmembrane region" description="Helical" evidence="6">
    <location>
        <begin position="135"/>
        <end position="163"/>
    </location>
</feature>
<dbReference type="PANTHER" id="PTHR30249:SF17">
    <property type="entry name" value="HOLIN-LIKE PROTEIN CIDB"/>
    <property type="match status" value="1"/>
</dbReference>
<keyword evidence="4 6" id="KW-1133">Transmembrane helix</keyword>
<dbReference type="InterPro" id="IPR007300">
    <property type="entry name" value="CidB/LrgB"/>
</dbReference>
<sequence length="230" mass="24525">MQIIMISLSFILLTVVIYYVMNVVYFKFKRDYLLPILTSTIVIILILLIFNIPYETYMLGGKYIDSILGPAIVALAIPLYKQREVLKQNLVPIIAGVTVGVVIGMSSGIVFSKAFGFSTEIILTLLPKSITTPVAIQIVSTIGGVTSLTAVFVMIAGFTGAIVGPTLFKIIKVDTAIGQGIGYGAASHVIGTSKAIEYGEEAGSMSSVAMILCAVVGSVMGPLMAWIFLM</sequence>
<keyword evidence="3 6" id="KW-0812">Transmembrane</keyword>
<feature type="transmembrane region" description="Helical" evidence="6">
    <location>
        <begin position="208"/>
        <end position="229"/>
    </location>
</feature>
<evidence type="ECO:0000313" key="7">
    <source>
        <dbReference type="EMBL" id="MFD1928191.1"/>
    </source>
</evidence>
<evidence type="ECO:0000313" key="8">
    <source>
        <dbReference type="Proteomes" id="UP001597218"/>
    </source>
</evidence>
<feature type="transmembrane region" description="Helical" evidence="6">
    <location>
        <begin position="6"/>
        <end position="25"/>
    </location>
</feature>
<protein>
    <submittedName>
        <fullName evidence="7">LrgB family protein</fullName>
    </submittedName>
</protein>